<protein>
    <submittedName>
        <fullName evidence="1">Uncharacterized protein</fullName>
    </submittedName>
</protein>
<proteinExistence type="predicted"/>
<dbReference type="AlphaFoldDB" id="V6JPM9"/>
<reference evidence="1 2" key="1">
    <citation type="journal article" date="2014" name="Genome Announc.">
        <title>Draft Genome Sequence of Streptomyces roseochromogenes subsp. oscitans DS 12.976, Producer of the Aminocoumarin Antibiotic Clorobiocin.</title>
        <authorList>
            <person name="Ruckert C."/>
            <person name="Kalinowski J."/>
            <person name="Heide L."/>
            <person name="Apel A.K."/>
        </authorList>
    </citation>
    <scope>NUCLEOTIDE SEQUENCE [LARGE SCALE GENOMIC DNA]</scope>
    <source>
        <strain evidence="1 2">DS 12.976</strain>
    </source>
</reference>
<dbReference type="PATRIC" id="fig|1352936.5.peg.9030"/>
<gene>
    <name evidence="1" type="ORF">M878_43580</name>
</gene>
<dbReference type="STRING" id="1352936.M878_43580"/>
<name>V6JPM9_STRRC</name>
<dbReference type="HOGENOM" id="CLU_2994853_0_0_11"/>
<keyword evidence="2" id="KW-1185">Reference proteome</keyword>
<accession>V6JPM9</accession>
<dbReference type="EMBL" id="AWQX01000386">
    <property type="protein sequence ID" value="EST18799.1"/>
    <property type="molecule type" value="Genomic_DNA"/>
</dbReference>
<evidence type="ECO:0000313" key="1">
    <source>
        <dbReference type="EMBL" id="EST18799.1"/>
    </source>
</evidence>
<dbReference type="RefSeq" id="WP_023553528.1">
    <property type="nucleotide sequence ID" value="NZ_CM002285.1"/>
</dbReference>
<dbReference type="Proteomes" id="UP000017984">
    <property type="component" value="Chromosome"/>
</dbReference>
<comment type="caution">
    <text evidence="1">The sequence shown here is derived from an EMBL/GenBank/DDBJ whole genome shotgun (WGS) entry which is preliminary data.</text>
</comment>
<dbReference type="OrthoDB" id="8871309at2"/>
<sequence length="57" mass="6406">MIRQRRGTRWSNCDEVINPNSSVLLNGADNHAAGRLARNALLTEESVSQQIRAFLRV</sequence>
<evidence type="ECO:0000313" key="2">
    <source>
        <dbReference type="Proteomes" id="UP000017984"/>
    </source>
</evidence>
<organism evidence="1 2">
    <name type="scientific">Streptomyces roseochromogenus subsp. oscitans DS 12.976</name>
    <dbReference type="NCBI Taxonomy" id="1352936"/>
    <lineage>
        <taxon>Bacteria</taxon>
        <taxon>Bacillati</taxon>
        <taxon>Actinomycetota</taxon>
        <taxon>Actinomycetes</taxon>
        <taxon>Kitasatosporales</taxon>
        <taxon>Streptomycetaceae</taxon>
        <taxon>Streptomyces</taxon>
    </lineage>
</organism>